<proteinExistence type="predicted"/>
<keyword evidence="1" id="KW-0548">Nucleotidyltransferase</keyword>
<comment type="caution">
    <text evidence="1">The sequence shown here is derived from an EMBL/GenBank/DDBJ whole genome shotgun (WGS) entry which is preliminary data.</text>
</comment>
<dbReference type="InterPro" id="IPR012337">
    <property type="entry name" value="RNaseH-like_sf"/>
</dbReference>
<reference evidence="1" key="2">
    <citation type="submission" date="2022-01" db="EMBL/GenBank/DDBJ databases">
        <authorList>
            <person name="Yamashiro T."/>
            <person name="Shiraishi A."/>
            <person name="Satake H."/>
            <person name="Nakayama K."/>
        </authorList>
    </citation>
    <scope>NUCLEOTIDE SEQUENCE</scope>
</reference>
<dbReference type="InterPro" id="IPR036397">
    <property type="entry name" value="RNaseH_sf"/>
</dbReference>
<keyword evidence="2" id="KW-1185">Reference proteome</keyword>
<keyword evidence="1" id="KW-0695">RNA-directed DNA polymerase</keyword>
<dbReference type="PANTHER" id="PTHR45835:SF99">
    <property type="entry name" value="CHROMO DOMAIN-CONTAINING PROTEIN-RELATED"/>
    <property type="match status" value="1"/>
</dbReference>
<dbReference type="EMBL" id="BQNB010020475">
    <property type="protein sequence ID" value="GJT96371.1"/>
    <property type="molecule type" value="Genomic_DNA"/>
</dbReference>
<dbReference type="PANTHER" id="PTHR45835">
    <property type="entry name" value="YALI0A06105P"/>
    <property type="match status" value="1"/>
</dbReference>
<sequence>MDTILEAQIEASKVENTSADAWPGLANAKEGRWSFILYGPNLGSIGRKCKDINYGRGSCIKKALGTRLDMSMIYHPQTNRQSECAIQTLKDMLRAYVIDFGCSWDTHLPLAEFSLNNSYNSGIRCAPFEALYGRKCISHIKERLKVARDRQKSYVDNRRKPLDFSVGGQVLFKVLPWKGVVRFGKKGKLAPRANPADVIAFITDRVNHKKLIKEAMTRVMIELILRECMEKAYAESSPAKPKINDNMKIELSKEHLKELLNNAYRGTKEEDVVDDIAKVLEILDLIKIPNVDTDRLRMHVFPFSLTGVVGKWWIDEGNDKITT</sequence>
<name>A0ABQ5I9H4_9ASTR</name>
<dbReference type="GO" id="GO:0003964">
    <property type="term" value="F:RNA-directed DNA polymerase activity"/>
    <property type="evidence" value="ECO:0007669"/>
    <property type="project" value="UniProtKB-KW"/>
</dbReference>
<accession>A0ABQ5I9H4</accession>
<dbReference type="SUPFAM" id="SSF53098">
    <property type="entry name" value="Ribonuclease H-like"/>
    <property type="match status" value="1"/>
</dbReference>
<dbReference type="Gene3D" id="3.30.420.10">
    <property type="entry name" value="Ribonuclease H-like superfamily/Ribonuclease H"/>
    <property type="match status" value="1"/>
</dbReference>
<keyword evidence="1" id="KW-0808">Transferase</keyword>
<protein>
    <submittedName>
        <fullName evidence="1">Reverse transcriptase domain-containing protein</fullName>
    </submittedName>
</protein>
<evidence type="ECO:0000313" key="1">
    <source>
        <dbReference type="EMBL" id="GJT96371.1"/>
    </source>
</evidence>
<gene>
    <name evidence="1" type="ORF">Tco_1091889</name>
</gene>
<dbReference type="Proteomes" id="UP001151760">
    <property type="component" value="Unassembled WGS sequence"/>
</dbReference>
<reference evidence="1" key="1">
    <citation type="journal article" date="2022" name="Int. J. Mol. Sci.">
        <title>Draft Genome of Tanacetum Coccineum: Genomic Comparison of Closely Related Tanacetum-Family Plants.</title>
        <authorList>
            <person name="Yamashiro T."/>
            <person name="Shiraishi A."/>
            <person name="Nakayama K."/>
            <person name="Satake H."/>
        </authorList>
    </citation>
    <scope>NUCLEOTIDE SEQUENCE</scope>
</reference>
<evidence type="ECO:0000313" key="2">
    <source>
        <dbReference type="Proteomes" id="UP001151760"/>
    </source>
</evidence>
<organism evidence="1 2">
    <name type="scientific">Tanacetum coccineum</name>
    <dbReference type="NCBI Taxonomy" id="301880"/>
    <lineage>
        <taxon>Eukaryota</taxon>
        <taxon>Viridiplantae</taxon>
        <taxon>Streptophyta</taxon>
        <taxon>Embryophyta</taxon>
        <taxon>Tracheophyta</taxon>
        <taxon>Spermatophyta</taxon>
        <taxon>Magnoliopsida</taxon>
        <taxon>eudicotyledons</taxon>
        <taxon>Gunneridae</taxon>
        <taxon>Pentapetalae</taxon>
        <taxon>asterids</taxon>
        <taxon>campanulids</taxon>
        <taxon>Asterales</taxon>
        <taxon>Asteraceae</taxon>
        <taxon>Asteroideae</taxon>
        <taxon>Anthemideae</taxon>
        <taxon>Anthemidinae</taxon>
        <taxon>Tanacetum</taxon>
    </lineage>
</organism>